<name>A0A3P9BGK5_9CICH</name>
<protein>
    <recommendedName>
        <fullName evidence="3">Tc1-like transposase DDE domain-containing protein</fullName>
    </recommendedName>
</protein>
<keyword evidence="2" id="KW-1185">Reference proteome</keyword>
<evidence type="ECO:0000313" key="1">
    <source>
        <dbReference type="Ensembl" id="ENSMZEP00005009018.1"/>
    </source>
</evidence>
<reference evidence="1" key="2">
    <citation type="submission" date="2025-08" db="UniProtKB">
        <authorList>
            <consortium name="Ensembl"/>
        </authorList>
    </citation>
    <scope>IDENTIFICATION</scope>
</reference>
<organism evidence="1 2">
    <name type="scientific">Maylandia zebra</name>
    <name type="common">zebra mbuna</name>
    <dbReference type="NCBI Taxonomy" id="106582"/>
    <lineage>
        <taxon>Eukaryota</taxon>
        <taxon>Metazoa</taxon>
        <taxon>Chordata</taxon>
        <taxon>Craniata</taxon>
        <taxon>Vertebrata</taxon>
        <taxon>Euteleostomi</taxon>
        <taxon>Actinopterygii</taxon>
        <taxon>Neopterygii</taxon>
        <taxon>Teleostei</taxon>
        <taxon>Neoteleostei</taxon>
        <taxon>Acanthomorphata</taxon>
        <taxon>Ovalentaria</taxon>
        <taxon>Cichlomorphae</taxon>
        <taxon>Cichliformes</taxon>
        <taxon>Cichlidae</taxon>
        <taxon>African cichlids</taxon>
        <taxon>Pseudocrenilabrinae</taxon>
        <taxon>Haplochromini</taxon>
        <taxon>Maylandia</taxon>
        <taxon>Maylandia zebra complex</taxon>
    </lineage>
</organism>
<dbReference type="Ensembl" id="ENSMZET00005009366.1">
    <property type="protein sequence ID" value="ENSMZEP00005009018.1"/>
    <property type="gene ID" value="ENSMZEG00005006822.1"/>
</dbReference>
<sequence>MSLQFLWKAMRDVKVTSRGFGIWCIKEMLRKCHSPFQSPSLNPIGNLWSMLKRHLNKYYWEICIYLKLFVKSKV</sequence>
<reference evidence="1" key="3">
    <citation type="submission" date="2025-09" db="UniProtKB">
        <authorList>
            <consortium name="Ensembl"/>
        </authorList>
    </citation>
    <scope>IDENTIFICATION</scope>
</reference>
<accession>A0A3P9BGK5</accession>
<reference evidence="1 2" key="1">
    <citation type="journal article" date="2014" name="Nature">
        <title>The genomic substrate for adaptive radiation in African cichlid fish.</title>
        <authorList>
            <person name="Brawand D."/>
            <person name="Wagner C.E."/>
            <person name="Li Y.I."/>
            <person name="Malinsky M."/>
            <person name="Keller I."/>
            <person name="Fan S."/>
            <person name="Simakov O."/>
            <person name="Ng A.Y."/>
            <person name="Lim Z.W."/>
            <person name="Bezault E."/>
            <person name="Turner-Maier J."/>
            <person name="Johnson J."/>
            <person name="Alcazar R."/>
            <person name="Noh H.J."/>
            <person name="Russell P."/>
            <person name="Aken B."/>
            <person name="Alfoldi J."/>
            <person name="Amemiya C."/>
            <person name="Azzouzi N."/>
            <person name="Baroiller J.F."/>
            <person name="Barloy-Hubler F."/>
            <person name="Berlin A."/>
            <person name="Bloomquist R."/>
            <person name="Carleton K.L."/>
            <person name="Conte M.A."/>
            <person name="D'Cotta H."/>
            <person name="Eshel O."/>
            <person name="Gaffney L."/>
            <person name="Galibert F."/>
            <person name="Gante H.F."/>
            <person name="Gnerre S."/>
            <person name="Greuter L."/>
            <person name="Guyon R."/>
            <person name="Haddad N.S."/>
            <person name="Haerty W."/>
            <person name="Harris R.M."/>
            <person name="Hofmann H.A."/>
            <person name="Hourlier T."/>
            <person name="Hulata G."/>
            <person name="Jaffe D.B."/>
            <person name="Lara M."/>
            <person name="Lee A.P."/>
            <person name="MacCallum I."/>
            <person name="Mwaiko S."/>
            <person name="Nikaido M."/>
            <person name="Nishihara H."/>
            <person name="Ozouf-Costaz C."/>
            <person name="Penman D.J."/>
            <person name="Przybylski D."/>
            <person name="Rakotomanga M."/>
            <person name="Renn S.C.P."/>
            <person name="Ribeiro F.J."/>
            <person name="Ron M."/>
            <person name="Salzburger W."/>
            <person name="Sanchez-Pulido L."/>
            <person name="Santos M.E."/>
            <person name="Searle S."/>
            <person name="Sharpe T."/>
            <person name="Swofford R."/>
            <person name="Tan F.J."/>
            <person name="Williams L."/>
            <person name="Young S."/>
            <person name="Yin S."/>
            <person name="Okada N."/>
            <person name="Kocher T.D."/>
            <person name="Miska E.A."/>
            <person name="Lander E.S."/>
            <person name="Venkatesh B."/>
            <person name="Fernald R.D."/>
            <person name="Meyer A."/>
            <person name="Ponting C.P."/>
            <person name="Streelman J.T."/>
            <person name="Lindblad-Toh K."/>
            <person name="Seehausen O."/>
            <person name="Di Palma F."/>
        </authorList>
    </citation>
    <scope>NUCLEOTIDE SEQUENCE</scope>
</reference>
<evidence type="ECO:0000313" key="2">
    <source>
        <dbReference type="Proteomes" id="UP000265160"/>
    </source>
</evidence>
<evidence type="ECO:0008006" key="3">
    <source>
        <dbReference type="Google" id="ProtNLM"/>
    </source>
</evidence>
<dbReference type="AlphaFoldDB" id="A0A3P9BGK5"/>
<dbReference type="Proteomes" id="UP000265160">
    <property type="component" value="LG6"/>
</dbReference>
<proteinExistence type="predicted"/>